<evidence type="ECO:0000256" key="1">
    <source>
        <dbReference type="SAM" id="MobiDB-lite"/>
    </source>
</evidence>
<feature type="region of interest" description="Disordered" evidence="1">
    <location>
        <begin position="84"/>
        <end position="116"/>
    </location>
</feature>
<dbReference type="EMBL" id="JASNQZ010000012">
    <property type="protein sequence ID" value="KAL0948720.1"/>
    <property type="molecule type" value="Genomic_DNA"/>
</dbReference>
<organism evidence="2 3">
    <name type="scientific">Hohenbuehelia grisea</name>
    <dbReference type="NCBI Taxonomy" id="104357"/>
    <lineage>
        <taxon>Eukaryota</taxon>
        <taxon>Fungi</taxon>
        <taxon>Dikarya</taxon>
        <taxon>Basidiomycota</taxon>
        <taxon>Agaricomycotina</taxon>
        <taxon>Agaricomycetes</taxon>
        <taxon>Agaricomycetidae</taxon>
        <taxon>Agaricales</taxon>
        <taxon>Pleurotineae</taxon>
        <taxon>Pleurotaceae</taxon>
        <taxon>Hohenbuehelia</taxon>
    </lineage>
</organism>
<accession>A0ABR3IZV1</accession>
<comment type="caution">
    <text evidence="2">The sequence shown here is derived from an EMBL/GenBank/DDBJ whole genome shotgun (WGS) entry which is preliminary data.</text>
</comment>
<reference evidence="3" key="1">
    <citation type="submission" date="2024-06" db="EMBL/GenBank/DDBJ databases">
        <title>Multi-omics analyses provide insights into the biosynthesis of the anticancer antibiotic pleurotin in Hohenbuehelia grisea.</title>
        <authorList>
            <person name="Weaver J.A."/>
            <person name="Alberti F."/>
        </authorList>
    </citation>
    <scope>NUCLEOTIDE SEQUENCE [LARGE SCALE GENOMIC DNA]</scope>
    <source>
        <strain evidence="3">T-177</strain>
    </source>
</reference>
<dbReference type="Proteomes" id="UP001556367">
    <property type="component" value="Unassembled WGS sequence"/>
</dbReference>
<evidence type="ECO:0000313" key="3">
    <source>
        <dbReference type="Proteomes" id="UP001556367"/>
    </source>
</evidence>
<feature type="compositionally biased region" description="Basic and acidic residues" evidence="1">
    <location>
        <begin position="86"/>
        <end position="99"/>
    </location>
</feature>
<proteinExistence type="predicted"/>
<keyword evidence="3" id="KW-1185">Reference proteome</keyword>
<gene>
    <name evidence="2" type="ORF">HGRIS_008854</name>
</gene>
<evidence type="ECO:0000313" key="2">
    <source>
        <dbReference type="EMBL" id="KAL0948720.1"/>
    </source>
</evidence>
<protein>
    <submittedName>
        <fullName evidence="2">Uncharacterized protein</fullName>
    </submittedName>
</protein>
<name>A0ABR3IZV1_9AGAR</name>
<sequence>MRGQECHYSRRVYKGPWDALKVKILLKISNELAPTTLAFENYRVMATIPCIVSKPGLPLAAEADCNVLFKRILAMRSEEPLINLTVKEKQSSSGRDKENVGNPGPPNQKKKKTCADPAILPGNVAKSGKKGITVSKRMTFVTADAAHYGIVLGW</sequence>